<organism evidence="1">
    <name type="scientific">viral metagenome</name>
    <dbReference type="NCBI Taxonomy" id="1070528"/>
    <lineage>
        <taxon>unclassified sequences</taxon>
        <taxon>metagenomes</taxon>
        <taxon>organismal metagenomes</taxon>
    </lineage>
</organism>
<sequence length="76" mass="9026">MSYLEKNILKMENGKIVNHIHLKVQKTNKGYTILGKKNGRTFKKVVRYNECDNYGKRLKDKHKTYKNKRGKRKSGK</sequence>
<protein>
    <submittedName>
        <fullName evidence="1">Uncharacterized protein</fullName>
    </submittedName>
</protein>
<accession>A0A6C0JIR4</accession>
<dbReference type="AlphaFoldDB" id="A0A6C0JIR4"/>
<evidence type="ECO:0000313" key="1">
    <source>
        <dbReference type="EMBL" id="QHU05695.1"/>
    </source>
</evidence>
<reference evidence="1" key="1">
    <citation type="journal article" date="2020" name="Nature">
        <title>Giant virus diversity and host interactions through global metagenomics.</title>
        <authorList>
            <person name="Schulz F."/>
            <person name="Roux S."/>
            <person name="Paez-Espino D."/>
            <person name="Jungbluth S."/>
            <person name="Walsh D.A."/>
            <person name="Denef V.J."/>
            <person name="McMahon K.D."/>
            <person name="Konstantinidis K.T."/>
            <person name="Eloe-Fadrosh E.A."/>
            <person name="Kyrpides N.C."/>
            <person name="Woyke T."/>
        </authorList>
    </citation>
    <scope>NUCLEOTIDE SEQUENCE</scope>
    <source>
        <strain evidence="1">GVMAG-M-3300027736-24</strain>
    </source>
</reference>
<proteinExistence type="predicted"/>
<dbReference type="EMBL" id="MN740418">
    <property type="protein sequence ID" value="QHU05695.1"/>
    <property type="molecule type" value="Genomic_DNA"/>
</dbReference>
<name>A0A6C0JIR4_9ZZZZ</name>